<evidence type="ECO:0000259" key="8">
    <source>
        <dbReference type="Pfam" id="PF00999"/>
    </source>
</evidence>
<evidence type="ECO:0000256" key="5">
    <source>
        <dbReference type="ARBA" id="ARBA00023065"/>
    </source>
</evidence>
<dbReference type="EMBL" id="DXEN01000072">
    <property type="protein sequence ID" value="HIX86835.1"/>
    <property type="molecule type" value="Genomic_DNA"/>
</dbReference>
<comment type="caution">
    <text evidence="9">The sequence shown here is derived from an EMBL/GenBank/DDBJ whole genome shotgun (WGS) entry which is preliminary data.</text>
</comment>
<dbReference type="Proteomes" id="UP000823847">
    <property type="component" value="Unassembled WGS sequence"/>
</dbReference>
<dbReference type="GO" id="GO:0015297">
    <property type="term" value="F:antiporter activity"/>
    <property type="evidence" value="ECO:0007669"/>
    <property type="project" value="InterPro"/>
</dbReference>
<evidence type="ECO:0000256" key="4">
    <source>
        <dbReference type="ARBA" id="ARBA00022989"/>
    </source>
</evidence>
<feature type="transmembrane region" description="Helical" evidence="7">
    <location>
        <begin position="100"/>
        <end position="125"/>
    </location>
</feature>
<feature type="transmembrane region" description="Helical" evidence="7">
    <location>
        <begin position="230"/>
        <end position="256"/>
    </location>
</feature>
<dbReference type="Pfam" id="PF00999">
    <property type="entry name" value="Na_H_Exchanger"/>
    <property type="match status" value="1"/>
</dbReference>
<keyword evidence="2" id="KW-0813">Transport</keyword>
<dbReference type="InterPro" id="IPR006153">
    <property type="entry name" value="Cation/H_exchanger_TM"/>
</dbReference>
<dbReference type="PANTHER" id="PTHR32468">
    <property type="entry name" value="CATION/H + ANTIPORTER"/>
    <property type="match status" value="1"/>
</dbReference>
<feature type="transmembrane region" description="Helical" evidence="7">
    <location>
        <begin position="443"/>
        <end position="468"/>
    </location>
</feature>
<evidence type="ECO:0000313" key="10">
    <source>
        <dbReference type="Proteomes" id="UP000823847"/>
    </source>
</evidence>
<feature type="transmembrane region" description="Helical" evidence="7">
    <location>
        <begin position="262"/>
        <end position="284"/>
    </location>
</feature>
<feature type="transmembrane region" description="Helical" evidence="7">
    <location>
        <begin position="131"/>
        <end position="152"/>
    </location>
</feature>
<evidence type="ECO:0000256" key="7">
    <source>
        <dbReference type="SAM" id="Phobius"/>
    </source>
</evidence>
<feature type="transmembrane region" description="Helical" evidence="7">
    <location>
        <begin position="378"/>
        <end position="400"/>
    </location>
</feature>
<dbReference type="PANTHER" id="PTHR32468:SF0">
    <property type="entry name" value="K(+)_H(+) ANTIPORTER 1"/>
    <property type="match status" value="1"/>
</dbReference>
<evidence type="ECO:0000256" key="2">
    <source>
        <dbReference type="ARBA" id="ARBA00022448"/>
    </source>
</evidence>
<feature type="transmembrane region" description="Helical" evidence="7">
    <location>
        <begin position="164"/>
        <end position="185"/>
    </location>
</feature>
<dbReference type="InterPro" id="IPR050794">
    <property type="entry name" value="CPA2_transporter"/>
</dbReference>
<evidence type="ECO:0000256" key="1">
    <source>
        <dbReference type="ARBA" id="ARBA00004141"/>
    </source>
</evidence>
<keyword evidence="6 7" id="KW-0472">Membrane</keyword>
<dbReference type="InterPro" id="IPR038770">
    <property type="entry name" value="Na+/solute_symporter_sf"/>
</dbReference>
<keyword evidence="4 7" id="KW-1133">Transmembrane helix</keyword>
<accession>A0A9D1XSU4</accession>
<feature type="transmembrane region" description="Helical" evidence="7">
    <location>
        <begin position="197"/>
        <end position="218"/>
    </location>
</feature>
<feature type="transmembrane region" description="Helical" evidence="7">
    <location>
        <begin position="296"/>
        <end position="315"/>
    </location>
</feature>
<dbReference type="Gene3D" id="1.20.1530.20">
    <property type="match status" value="1"/>
</dbReference>
<evidence type="ECO:0000256" key="3">
    <source>
        <dbReference type="ARBA" id="ARBA00022692"/>
    </source>
</evidence>
<comment type="subcellular location">
    <subcellularLocation>
        <location evidence="1">Membrane</location>
        <topology evidence="1">Multi-pass membrane protein</topology>
    </subcellularLocation>
</comment>
<proteinExistence type="predicted"/>
<dbReference type="GO" id="GO:0016020">
    <property type="term" value="C:membrane"/>
    <property type="evidence" value="ECO:0007669"/>
    <property type="project" value="UniProtKB-SubCell"/>
</dbReference>
<reference evidence="9" key="1">
    <citation type="journal article" date="2021" name="PeerJ">
        <title>Extensive microbial diversity within the chicken gut microbiome revealed by metagenomics and culture.</title>
        <authorList>
            <person name="Gilroy R."/>
            <person name="Ravi A."/>
            <person name="Getino M."/>
            <person name="Pursley I."/>
            <person name="Horton D.L."/>
            <person name="Alikhan N.F."/>
            <person name="Baker D."/>
            <person name="Gharbi K."/>
            <person name="Hall N."/>
            <person name="Watson M."/>
            <person name="Adriaenssens E.M."/>
            <person name="Foster-Nyarko E."/>
            <person name="Jarju S."/>
            <person name="Secka A."/>
            <person name="Antonio M."/>
            <person name="Oren A."/>
            <person name="Chaudhuri R.R."/>
            <person name="La Ragione R."/>
            <person name="Hildebrand F."/>
            <person name="Pallen M.J."/>
        </authorList>
    </citation>
    <scope>NUCLEOTIDE SEQUENCE</scope>
    <source>
        <strain evidence="9">ChiHecec2B26-12326</strain>
    </source>
</reference>
<evidence type="ECO:0000256" key="6">
    <source>
        <dbReference type="ARBA" id="ARBA00023136"/>
    </source>
</evidence>
<feature type="domain" description="Cation/H+ exchanger transmembrane" evidence="8">
    <location>
        <begin position="79"/>
        <end position="460"/>
    </location>
</feature>
<keyword evidence="5" id="KW-0406">Ion transport</keyword>
<dbReference type="GO" id="GO:1902600">
    <property type="term" value="P:proton transmembrane transport"/>
    <property type="evidence" value="ECO:0007669"/>
    <property type="project" value="InterPro"/>
</dbReference>
<organism evidence="9 10">
    <name type="scientific">Candidatus Parabacteroides intestinigallinarum</name>
    <dbReference type="NCBI Taxonomy" id="2838722"/>
    <lineage>
        <taxon>Bacteria</taxon>
        <taxon>Pseudomonadati</taxon>
        <taxon>Bacteroidota</taxon>
        <taxon>Bacteroidia</taxon>
        <taxon>Bacteroidales</taxon>
        <taxon>Tannerellaceae</taxon>
        <taxon>Parabacteroides</taxon>
    </lineage>
</organism>
<sequence>MGKRTKSIAFYLLIILVFGSLMYFIAKEGENHQVEQAVSSLRNSPRNLQEGFALFVQLLEENIKSSMGILLLQIITILLTCRLFGWLFQKIGQPTVIGEIVAGIILGPSVLGHLLPSVSTFLFPVESLGNITMLSQFGLILFMFAIGMELNLGEVRSKLKETIVISHTSTIVPFFCGMLTAYFVYDKYADKGTPFLSFALFVGIAMSITAFPVLARIIQEKGLTKTHLGTISLASAANGDITAWCLLAVVIAIAQAGTMLSAIYNILFSILYITFMFMAVRPFLRMIGHVYHNKEVIDKGLVAFIFLLLVSSSYLTEILGLHALFGAFIAGVVMPDNVKFRKIMTEKVEDVSLALFLPLFFVSTGLRTEIGLLNTPELWWMCLIFIIVAIIGKFGGAMFAARVVGESWRDSLYIGALMNTRGLMELVVLTIGYEMGILTPSVFVILVLMTLITTFMTTPLISLIKLCYRTHDKRMEQKRQTTTEGIFKVLLSFGRAGNGQIMLDVAYQMFSQGKNKLDLTALHLTVGSDVNPLHTDNFEEVSFGPILYGAKKLGIHIQTRYEVSNNAGLDICDIVNNEGFDFLLVGSGISMSDMPDDIAANRYRESFYNRFFKRFKAPESWFYPGALLKDKTKMFIEQSHCPVGVFVNRNFVKATNIIVIIGTIEDLFLLNYVRTLTRSTHGLTNILNLSNPSVPGGEMIENEIARFADTTRQASLLRERDLTPQLFYGYNFMLISYKTWNDVSERRKEALQKMPSTLILSK</sequence>
<keyword evidence="3 7" id="KW-0812">Transmembrane</keyword>
<feature type="transmembrane region" description="Helical" evidence="7">
    <location>
        <begin position="67"/>
        <end position="88"/>
    </location>
</feature>
<evidence type="ECO:0000313" key="9">
    <source>
        <dbReference type="EMBL" id="HIX86835.1"/>
    </source>
</evidence>
<dbReference type="AlphaFoldDB" id="A0A9D1XSU4"/>
<gene>
    <name evidence="9" type="ORF">H9848_09560</name>
</gene>
<protein>
    <submittedName>
        <fullName evidence="9">Cation:proton antiporter</fullName>
    </submittedName>
</protein>
<feature type="transmembrane region" description="Helical" evidence="7">
    <location>
        <begin position="7"/>
        <end position="26"/>
    </location>
</feature>
<reference evidence="9" key="2">
    <citation type="submission" date="2021-04" db="EMBL/GenBank/DDBJ databases">
        <authorList>
            <person name="Gilroy R."/>
        </authorList>
    </citation>
    <scope>NUCLEOTIDE SEQUENCE</scope>
    <source>
        <strain evidence="9">ChiHecec2B26-12326</strain>
    </source>
</reference>
<feature type="transmembrane region" description="Helical" evidence="7">
    <location>
        <begin position="350"/>
        <end position="366"/>
    </location>
</feature>
<name>A0A9D1XSU4_9BACT</name>